<keyword evidence="2" id="KW-1003">Cell membrane</keyword>
<feature type="transmembrane region" description="Helical" evidence="6">
    <location>
        <begin position="183"/>
        <end position="203"/>
    </location>
</feature>
<feature type="transmembrane region" description="Helical" evidence="6">
    <location>
        <begin position="36"/>
        <end position="61"/>
    </location>
</feature>
<feature type="transmembrane region" description="Helical" evidence="6">
    <location>
        <begin position="108"/>
        <end position="130"/>
    </location>
</feature>
<dbReference type="EMBL" id="JASTZU010000027">
    <property type="protein sequence ID" value="MDL4840382.1"/>
    <property type="molecule type" value="Genomic_DNA"/>
</dbReference>
<gene>
    <name evidence="7" type="ORF">QQS35_07985</name>
</gene>
<dbReference type="Proteomes" id="UP001235343">
    <property type="component" value="Unassembled WGS sequence"/>
</dbReference>
<evidence type="ECO:0000256" key="3">
    <source>
        <dbReference type="ARBA" id="ARBA00022692"/>
    </source>
</evidence>
<evidence type="ECO:0000256" key="1">
    <source>
        <dbReference type="ARBA" id="ARBA00004651"/>
    </source>
</evidence>
<sequence length="211" mass="23000">MSINILLSYIVLGLTLAAPVGPVNSARIDKGIKHGFWHAWIVGVGSMIADGSFMLLVYLGMVQFLDYPIVQVFLWLFGGFVLLYSGIESIMGINSISLTRKTNKKESLLKCFVTGFIMSATSPISIMFWLAIYGSVLAKTAEMSGSGMLLIYSSMIFIGLALWDVFVAALTTGFRRFLNDTTLKVIAVVSGFSLIGFGVYFGFHGLKTIFG</sequence>
<evidence type="ECO:0000256" key="5">
    <source>
        <dbReference type="ARBA" id="ARBA00023136"/>
    </source>
</evidence>
<dbReference type="RefSeq" id="WP_285931414.1">
    <property type="nucleotide sequence ID" value="NZ_JASTZU010000027.1"/>
</dbReference>
<reference evidence="7 8" key="1">
    <citation type="submission" date="2023-06" db="EMBL/GenBank/DDBJ databases">
        <title>Aquibacillus rhizosphaerae LR5S19.</title>
        <authorList>
            <person name="Sun J.-Q."/>
        </authorList>
    </citation>
    <scope>NUCLEOTIDE SEQUENCE [LARGE SCALE GENOMIC DNA]</scope>
    <source>
        <strain evidence="7 8">LR5S19</strain>
    </source>
</reference>
<feature type="transmembrane region" description="Helical" evidence="6">
    <location>
        <begin position="150"/>
        <end position="171"/>
    </location>
</feature>
<feature type="transmembrane region" description="Helical" evidence="6">
    <location>
        <begin position="67"/>
        <end position="87"/>
    </location>
</feature>
<organism evidence="7 8">
    <name type="scientific">Aquibacillus rhizosphaerae</name>
    <dbReference type="NCBI Taxonomy" id="3051431"/>
    <lineage>
        <taxon>Bacteria</taxon>
        <taxon>Bacillati</taxon>
        <taxon>Bacillota</taxon>
        <taxon>Bacilli</taxon>
        <taxon>Bacillales</taxon>
        <taxon>Bacillaceae</taxon>
        <taxon>Aquibacillus</taxon>
    </lineage>
</organism>
<keyword evidence="8" id="KW-1185">Reference proteome</keyword>
<comment type="subcellular location">
    <subcellularLocation>
        <location evidence="1">Cell membrane</location>
        <topology evidence="1">Multi-pass membrane protein</topology>
    </subcellularLocation>
</comment>
<feature type="transmembrane region" description="Helical" evidence="6">
    <location>
        <begin position="6"/>
        <end position="24"/>
    </location>
</feature>
<proteinExistence type="predicted"/>
<accession>A0ABT7L5B7</accession>
<protein>
    <submittedName>
        <fullName evidence="7">LysE family transporter</fullName>
    </submittedName>
</protein>
<dbReference type="PANTHER" id="PTHR30086">
    <property type="entry name" value="ARGININE EXPORTER PROTEIN ARGO"/>
    <property type="match status" value="1"/>
</dbReference>
<evidence type="ECO:0000256" key="2">
    <source>
        <dbReference type="ARBA" id="ARBA00022475"/>
    </source>
</evidence>
<name>A0ABT7L5B7_9BACI</name>
<keyword evidence="5 6" id="KW-0472">Membrane</keyword>
<keyword evidence="3 6" id="KW-0812">Transmembrane</keyword>
<dbReference type="InterPro" id="IPR001123">
    <property type="entry name" value="LeuE-type"/>
</dbReference>
<dbReference type="Pfam" id="PF01810">
    <property type="entry name" value="LysE"/>
    <property type="match status" value="1"/>
</dbReference>
<dbReference type="PANTHER" id="PTHR30086:SF6">
    <property type="entry name" value="AMINO ACID EFFLUX PROTEIN YCGF-RELATED"/>
    <property type="match status" value="1"/>
</dbReference>
<evidence type="ECO:0000256" key="6">
    <source>
        <dbReference type="SAM" id="Phobius"/>
    </source>
</evidence>
<comment type="caution">
    <text evidence="7">The sequence shown here is derived from an EMBL/GenBank/DDBJ whole genome shotgun (WGS) entry which is preliminary data.</text>
</comment>
<evidence type="ECO:0000313" key="8">
    <source>
        <dbReference type="Proteomes" id="UP001235343"/>
    </source>
</evidence>
<evidence type="ECO:0000313" key="7">
    <source>
        <dbReference type="EMBL" id="MDL4840382.1"/>
    </source>
</evidence>
<evidence type="ECO:0000256" key="4">
    <source>
        <dbReference type="ARBA" id="ARBA00022989"/>
    </source>
</evidence>
<keyword evidence="4 6" id="KW-1133">Transmembrane helix</keyword>